<dbReference type="Pfam" id="PF00276">
    <property type="entry name" value="Ribosomal_L23"/>
    <property type="match status" value="1"/>
</dbReference>
<dbReference type="InterPro" id="IPR012678">
    <property type="entry name" value="Ribosomal_uL23/eL15/eS24_sf"/>
</dbReference>
<evidence type="ECO:0000256" key="3">
    <source>
        <dbReference type="ARBA" id="ARBA00022884"/>
    </source>
</evidence>
<keyword evidence="4 6" id="KW-0689">Ribosomal protein</keyword>
<dbReference type="EMBL" id="SOBT01000009">
    <property type="protein sequence ID" value="TDU28117.1"/>
    <property type="molecule type" value="Genomic_DNA"/>
</dbReference>
<evidence type="ECO:0000256" key="2">
    <source>
        <dbReference type="ARBA" id="ARBA00022730"/>
    </source>
</evidence>
<dbReference type="InterPro" id="IPR012677">
    <property type="entry name" value="Nucleotide-bd_a/b_plait_sf"/>
</dbReference>
<evidence type="ECO:0000256" key="6">
    <source>
        <dbReference type="HAMAP-Rule" id="MF_01369"/>
    </source>
</evidence>
<evidence type="ECO:0000256" key="1">
    <source>
        <dbReference type="ARBA" id="ARBA00006700"/>
    </source>
</evidence>
<keyword evidence="5 6" id="KW-0687">Ribonucleoprotein</keyword>
<dbReference type="InterPro" id="IPR013025">
    <property type="entry name" value="Ribosomal_uL23-like"/>
</dbReference>
<dbReference type="AlphaFoldDB" id="A0A4S3K659"/>
<dbReference type="SUPFAM" id="SSF54189">
    <property type="entry name" value="Ribosomal proteins S24e, L23 and L15e"/>
    <property type="match status" value="1"/>
</dbReference>
<keyword evidence="3 6" id="KW-0694">RNA-binding</keyword>
<gene>
    <name evidence="6" type="primary">rplW</name>
    <name evidence="7" type="ORF">DFR24_2476</name>
</gene>
<comment type="subunit">
    <text evidence="6">Part of the 50S ribosomal subunit. Contacts protein L29, and trigger factor when it is bound to the ribosome.</text>
</comment>
<dbReference type="PANTHER" id="PTHR11620">
    <property type="entry name" value="60S RIBOSOMAL PROTEIN L23A"/>
    <property type="match status" value="1"/>
</dbReference>
<dbReference type="NCBIfam" id="NF004359">
    <property type="entry name" value="PRK05738.1-3"/>
    <property type="match status" value="1"/>
</dbReference>
<organism evidence="7 8">
    <name type="scientific">Panacagrimonas perspica</name>
    <dbReference type="NCBI Taxonomy" id="381431"/>
    <lineage>
        <taxon>Bacteria</taxon>
        <taxon>Pseudomonadati</taxon>
        <taxon>Pseudomonadota</taxon>
        <taxon>Gammaproteobacteria</taxon>
        <taxon>Nevskiales</taxon>
        <taxon>Nevskiaceae</taxon>
        <taxon>Panacagrimonas</taxon>
    </lineage>
</organism>
<comment type="function">
    <text evidence="6">One of the early assembly proteins it binds 23S rRNA. One of the proteins that surrounds the polypeptide exit tunnel on the outside of the ribosome. Forms the main docking site for trigger factor binding to the ribosome.</text>
</comment>
<reference evidence="7 8" key="1">
    <citation type="submission" date="2019-03" db="EMBL/GenBank/DDBJ databases">
        <title>Genomic Encyclopedia of Type Strains, Phase IV (KMG-IV): sequencing the most valuable type-strain genomes for metagenomic binning, comparative biology and taxonomic classification.</title>
        <authorList>
            <person name="Goeker M."/>
        </authorList>
    </citation>
    <scope>NUCLEOTIDE SEQUENCE [LARGE SCALE GENOMIC DNA]</scope>
    <source>
        <strain evidence="7 8">DSM 26377</strain>
    </source>
</reference>
<dbReference type="NCBIfam" id="NF004358">
    <property type="entry name" value="PRK05738.1-1"/>
    <property type="match status" value="1"/>
</dbReference>
<dbReference type="GO" id="GO:0006412">
    <property type="term" value="P:translation"/>
    <property type="evidence" value="ECO:0007669"/>
    <property type="project" value="UniProtKB-UniRule"/>
</dbReference>
<evidence type="ECO:0000313" key="7">
    <source>
        <dbReference type="EMBL" id="TDU28117.1"/>
    </source>
</evidence>
<dbReference type="NCBIfam" id="NF004363">
    <property type="entry name" value="PRK05738.2-4"/>
    <property type="match status" value="1"/>
</dbReference>
<evidence type="ECO:0000256" key="4">
    <source>
        <dbReference type="ARBA" id="ARBA00022980"/>
    </source>
</evidence>
<dbReference type="Gene3D" id="3.30.70.330">
    <property type="match status" value="1"/>
</dbReference>
<keyword evidence="2 6" id="KW-0699">rRNA-binding</keyword>
<dbReference type="NCBIfam" id="NF004360">
    <property type="entry name" value="PRK05738.1-5"/>
    <property type="match status" value="1"/>
</dbReference>
<dbReference type="GO" id="GO:0005840">
    <property type="term" value="C:ribosome"/>
    <property type="evidence" value="ECO:0007669"/>
    <property type="project" value="UniProtKB-KW"/>
</dbReference>
<keyword evidence="8" id="KW-1185">Reference proteome</keyword>
<evidence type="ECO:0000256" key="5">
    <source>
        <dbReference type="ARBA" id="ARBA00023274"/>
    </source>
</evidence>
<dbReference type="GO" id="GO:0003735">
    <property type="term" value="F:structural constituent of ribosome"/>
    <property type="evidence" value="ECO:0007669"/>
    <property type="project" value="InterPro"/>
</dbReference>
<protein>
    <recommendedName>
        <fullName evidence="6">Large ribosomal subunit protein uL23</fullName>
    </recommendedName>
</protein>
<accession>A0A4S3K659</accession>
<dbReference type="RefSeq" id="WP_133881702.1">
    <property type="nucleotide sequence ID" value="NZ_MWIN01000010.1"/>
</dbReference>
<comment type="caution">
    <text evidence="7">The sequence shown here is derived from an EMBL/GenBank/DDBJ whole genome shotgun (WGS) entry which is preliminary data.</text>
</comment>
<evidence type="ECO:0000313" key="8">
    <source>
        <dbReference type="Proteomes" id="UP000295341"/>
    </source>
</evidence>
<dbReference type="HAMAP" id="MF_01369_B">
    <property type="entry name" value="Ribosomal_uL23_B"/>
    <property type="match status" value="1"/>
</dbReference>
<comment type="similarity">
    <text evidence="1 6">Belongs to the universal ribosomal protein uL23 family.</text>
</comment>
<sequence length="109" mass="11946">MSTQAQIKIAAGRLHRVIVAPVVSEKSTRVAEKRNQAVFKVARDATKPEIKAAVEQLFKVQVTDVNTLNMAGKTKRFGQSMGRRSDWKKAYVTLAAGQEIDFAGGVKES</sequence>
<name>A0A4S3K659_9GAMM</name>
<dbReference type="NCBIfam" id="NF004366">
    <property type="entry name" value="PRK05738.3-2"/>
    <property type="match status" value="1"/>
</dbReference>
<dbReference type="Proteomes" id="UP000295341">
    <property type="component" value="Unassembled WGS sequence"/>
</dbReference>
<proteinExistence type="inferred from homology"/>
<dbReference type="FunFam" id="3.30.70.330:FF:000001">
    <property type="entry name" value="50S ribosomal protein L23"/>
    <property type="match status" value="1"/>
</dbReference>
<dbReference type="GO" id="GO:1990904">
    <property type="term" value="C:ribonucleoprotein complex"/>
    <property type="evidence" value="ECO:0007669"/>
    <property type="project" value="UniProtKB-KW"/>
</dbReference>
<dbReference type="OrthoDB" id="9793353at2"/>
<dbReference type="GO" id="GO:0019843">
    <property type="term" value="F:rRNA binding"/>
    <property type="evidence" value="ECO:0007669"/>
    <property type="project" value="UniProtKB-UniRule"/>
</dbReference>